<evidence type="ECO:0000313" key="2">
    <source>
        <dbReference type="Proteomes" id="UP000824469"/>
    </source>
</evidence>
<dbReference type="EMBL" id="JAHRHJ020000001">
    <property type="protein sequence ID" value="KAH9329644.1"/>
    <property type="molecule type" value="Genomic_DNA"/>
</dbReference>
<evidence type="ECO:0000313" key="1">
    <source>
        <dbReference type="EMBL" id="KAH9329644.1"/>
    </source>
</evidence>
<feature type="non-terminal residue" evidence="1">
    <location>
        <position position="1"/>
    </location>
</feature>
<dbReference type="Proteomes" id="UP000824469">
    <property type="component" value="Unassembled WGS sequence"/>
</dbReference>
<feature type="non-terminal residue" evidence="1">
    <location>
        <position position="84"/>
    </location>
</feature>
<gene>
    <name evidence="1" type="ORF">KI387_001752</name>
</gene>
<proteinExistence type="predicted"/>
<sequence>ELALWVPLLVKLKEDPISDAKDDFEGQSKDIVIENALDLNVGDFLNMAKQVHSIFTNVDSSKFFEEDIRVKPDIDAHGALGVLG</sequence>
<accession>A0AA38LMT7</accession>
<comment type="caution">
    <text evidence="1">The sequence shown here is derived from an EMBL/GenBank/DDBJ whole genome shotgun (WGS) entry which is preliminary data.</text>
</comment>
<protein>
    <submittedName>
        <fullName evidence="1">Uncharacterized protein</fullName>
    </submittedName>
</protein>
<reference evidence="1 2" key="1">
    <citation type="journal article" date="2021" name="Nat. Plants">
        <title>The Taxus genome provides insights into paclitaxel biosynthesis.</title>
        <authorList>
            <person name="Xiong X."/>
            <person name="Gou J."/>
            <person name="Liao Q."/>
            <person name="Li Y."/>
            <person name="Zhou Q."/>
            <person name="Bi G."/>
            <person name="Li C."/>
            <person name="Du R."/>
            <person name="Wang X."/>
            <person name="Sun T."/>
            <person name="Guo L."/>
            <person name="Liang H."/>
            <person name="Lu P."/>
            <person name="Wu Y."/>
            <person name="Zhang Z."/>
            <person name="Ro D.K."/>
            <person name="Shang Y."/>
            <person name="Huang S."/>
            <person name="Yan J."/>
        </authorList>
    </citation>
    <scope>NUCLEOTIDE SEQUENCE [LARGE SCALE GENOMIC DNA]</scope>
    <source>
        <strain evidence="1">Ta-2019</strain>
    </source>
</reference>
<keyword evidence="2" id="KW-1185">Reference proteome</keyword>
<dbReference type="AlphaFoldDB" id="A0AA38LMT7"/>
<organism evidence="1 2">
    <name type="scientific">Taxus chinensis</name>
    <name type="common">Chinese yew</name>
    <name type="synonym">Taxus wallichiana var. chinensis</name>
    <dbReference type="NCBI Taxonomy" id="29808"/>
    <lineage>
        <taxon>Eukaryota</taxon>
        <taxon>Viridiplantae</taxon>
        <taxon>Streptophyta</taxon>
        <taxon>Embryophyta</taxon>
        <taxon>Tracheophyta</taxon>
        <taxon>Spermatophyta</taxon>
        <taxon>Pinopsida</taxon>
        <taxon>Pinidae</taxon>
        <taxon>Conifers II</taxon>
        <taxon>Cupressales</taxon>
        <taxon>Taxaceae</taxon>
        <taxon>Taxus</taxon>
    </lineage>
</organism>
<name>A0AA38LMT7_TAXCH</name>